<sequence>MRTCEHVTGIDLSEYVLFAEYPVIPRHEQPLFHEDFEAYYPMPPRNPEANFLGVIREAQAVAIGHYTNTEVTRRLGRASSDAIKICEQATGIDMQEYMLSAEYPVGPRCSNPVFSNNFEAYSAMPPSDRETNFVRVIREAQETAAQHYGNTELASILRRQSRMRLIRINISHRDASS</sequence>
<keyword evidence="2" id="KW-1185">Reference proteome</keyword>
<evidence type="ECO:0000313" key="1">
    <source>
        <dbReference type="EMBL" id="KAJ1719687.1"/>
    </source>
</evidence>
<name>A0A9W7XWI3_9FUNG</name>
<dbReference type="Proteomes" id="UP001149813">
    <property type="component" value="Unassembled WGS sequence"/>
</dbReference>
<dbReference type="AlphaFoldDB" id="A0A9W7XWI3"/>
<dbReference type="EMBL" id="JANBOJ010000355">
    <property type="protein sequence ID" value="KAJ1719687.1"/>
    <property type="molecule type" value="Genomic_DNA"/>
</dbReference>
<dbReference type="OrthoDB" id="5675747at2759"/>
<proteinExistence type="predicted"/>
<accession>A0A9W7XWI3</accession>
<protein>
    <submittedName>
        <fullName evidence="1">Uncharacterized protein</fullName>
    </submittedName>
</protein>
<reference evidence="1" key="1">
    <citation type="submission" date="2022-07" db="EMBL/GenBank/DDBJ databases">
        <title>Phylogenomic reconstructions and comparative analyses of Kickxellomycotina fungi.</title>
        <authorList>
            <person name="Reynolds N.K."/>
            <person name="Stajich J.E."/>
            <person name="Barry K."/>
            <person name="Grigoriev I.V."/>
            <person name="Crous P."/>
            <person name="Smith M.E."/>
        </authorList>
    </citation>
    <scope>NUCLEOTIDE SEQUENCE</scope>
    <source>
        <strain evidence="1">NBRC 32514</strain>
    </source>
</reference>
<evidence type="ECO:0000313" key="2">
    <source>
        <dbReference type="Proteomes" id="UP001149813"/>
    </source>
</evidence>
<gene>
    <name evidence="1" type="ORF">LPJ53_005595</name>
</gene>
<organism evidence="1 2">
    <name type="scientific">Coemansia erecta</name>
    <dbReference type="NCBI Taxonomy" id="147472"/>
    <lineage>
        <taxon>Eukaryota</taxon>
        <taxon>Fungi</taxon>
        <taxon>Fungi incertae sedis</taxon>
        <taxon>Zoopagomycota</taxon>
        <taxon>Kickxellomycotina</taxon>
        <taxon>Kickxellomycetes</taxon>
        <taxon>Kickxellales</taxon>
        <taxon>Kickxellaceae</taxon>
        <taxon>Coemansia</taxon>
    </lineage>
</organism>
<comment type="caution">
    <text evidence="1">The sequence shown here is derived from an EMBL/GenBank/DDBJ whole genome shotgun (WGS) entry which is preliminary data.</text>
</comment>